<accession>A0ABV5UB69</accession>
<feature type="region of interest" description="Disordered" evidence="1">
    <location>
        <begin position="466"/>
        <end position="485"/>
    </location>
</feature>
<dbReference type="EMBL" id="JBHMBK010000028">
    <property type="protein sequence ID" value="MFB9688641.1"/>
    <property type="molecule type" value="Genomic_DNA"/>
</dbReference>
<keyword evidence="4" id="KW-1185">Reference proteome</keyword>
<feature type="domain" description="FAD-binding" evidence="2">
    <location>
        <begin position="115"/>
        <end position="350"/>
    </location>
</feature>
<sequence length="485" mass="53510">MRLGKTAVVLGGSAAGLCAAGALAPHFDRVLVLERDELPDGAEHRRGVPQSKHPHFLLNSGRRAIGALFPGFEDDLIAAGGLLLMPSMDAAYLDGPGWSARKRSAMTMIYGSRILIERVLRDKVRELANVDVREGISVRGLTIADGEITGVGFSAADGEEHVDADFVVDAMGRGSPVSGWLAAAGWPESEVQTLDAKVTYTSRWYDLPAERPASWWWRHLVIMPTPDKGEHPAEHEFLVNFFPIEGNRVIACMGSWGLEMPSTTDAFLETARRVRTPLFAEAMDRCAPASPVHLTRSTGNKWRRYDRLRTRPRRLVFVGDSICAFNPFYAQGISSASASALLLREHLSRAERLDAKFSARFFTAQRGLLRVPWRLAMARDQGYACAVGTERLPEWRRRLVAAMSAPAFSLVVGAAREDDVVDEHFAKVFNLDESLGQMLRNPRVLAGLVRYRVRAALGRHRVPFGFDPQAEPPATDYSPATATPR</sequence>
<dbReference type="PANTHER" id="PTHR43422:SF3">
    <property type="entry name" value="THIAMINE THIAZOLE SYNTHASE"/>
    <property type="match status" value="1"/>
</dbReference>
<reference evidence="3 4" key="1">
    <citation type="submission" date="2024-09" db="EMBL/GenBank/DDBJ databases">
        <authorList>
            <person name="Sun Q."/>
            <person name="Mori K."/>
        </authorList>
    </citation>
    <scope>NUCLEOTIDE SEQUENCE [LARGE SCALE GENOMIC DNA]</scope>
    <source>
        <strain evidence="3 4">JCM 13852</strain>
    </source>
</reference>
<evidence type="ECO:0000259" key="2">
    <source>
        <dbReference type="Pfam" id="PF01494"/>
    </source>
</evidence>
<dbReference type="RefSeq" id="WP_378201006.1">
    <property type="nucleotide sequence ID" value="NZ_JBHMBK010000028.1"/>
</dbReference>
<gene>
    <name evidence="3" type="ORF">ACFFTO_31080</name>
</gene>
<name>A0ABV5UB69_9PSEU</name>
<evidence type="ECO:0000313" key="4">
    <source>
        <dbReference type="Proteomes" id="UP001589535"/>
    </source>
</evidence>
<dbReference type="GO" id="GO:0016491">
    <property type="term" value="F:oxidoreductase activity"/>
    <property type="evidence" value="ECO:0007669"/>
    <property type="project" value="UniProtKB-KW"/>
</dbReference>
<dbReference type="EC" id="1.-.-.-" evidence="3"/>
<evidence type="ECO:0000256" key="1">
    <source>
        <dbReference type="SAM" id="MobiDB-lite"/>
    </source>
</evidence>
<comment type="caution">
    <text evidence="3">The sequence shown here is derived from an EMBL/GenBank/DDBJ whole genome shotgun (WGS) entry which is preliminary data.</text>
</comment>
<dbReference type="InterPro" id="IPR036188">
    <property type="entry name" value="FAD/NAD-bd_sf"/>
</dbReference>
<organism evidence="3 4">
    <name type="scientific">Amycolatopsis plumensis</name>
    <dbReference type="NCBI Taxonomy" id="236508"/>
    <lineage>
        <taxon>Bacteria</taxon>
        <taxon>Bacillati</taxon>
        <taxon>Actinomycetota</taxon>
        <taxon>Actinomycetes</taxon>
        <taxon>Pseudonocardiales</taxon>
        <taxon>Pseudonocardiaceae</taxon>
        <taxon>Amycolatopsis</taxon>
    </lineage>
</organism>
<dbReference type="PANTHER" id="PTHR43422">
    <property type="entry name" value="THIAMINE THIAZOLE SYNTHASE"/>
    <property type="match status" value="1"/>
</dbReference>
<dbReference type="Gene3D" id="3.50.50.60">
    <property type="entry name" value="FAD/NAD(P)-binding domain"/>
    <property type="match status" value="1"/>
</dbReference>
<dbReference type="SUPFAM" id="SSF51905">
    <property type="entry name" value="FAD/NAD(P)-binding domain"/>
    <property type="match status" value="1"/>
</dbReference>
<protein>
    <submittedName>
        <fullName evidence="3">NAD(P)/FAD-dependent oxidoreductase</fullName>
        <ecNumber evidence="3">1.-.-.-</ecNumber>
    </submittedName>
</protein>
<keyword evidence="3" id="KW-0560">Oxidoreductase</keyword>
<evidence type="ECO:0000313" key="3">
    <source>
        <dbReference type="EMBL" id="MFB9688641.1"/>
    </source>
</evidence>
<proteinExistence type="predicted"/>
<dbReference type="Proteomes" id="UP001589535">
    <property type="component" value="Unassembled WGS sequence"/>
</dbReference>
<dbReference type="Pfam" id="PF01494">
    <property type="entry name" value="FAD_binding_3"/>
    <property type="match status" value="1"/>
</dbReference>
<dbReference type="InterPro" id="IPR002938">
    <property type="entry name" value="FAD-bd"/>
</dbReference>